<organism evidence="1 2">
    <name type="scientific">Datura stramonium</name>
    <name type="common">Jimsonweed</name>
    <name type="synonym">Common thornapple</name>
    <dbReference type="NCBI Taxonomy" id="4076"/>
    <lineage>
        <taxon>Eukaryota</taxon>
        <taxon>Viridiplantae</taxon>
        <taxon>Streptophyta</taxon>
        <taxon>Embryophyta</taxon>
        <taxon>Tracheophyta</taxon>
        <taxon>Spermatophyta</taxon>
        <taxon>Magnoliopsida</taxon>
        <taxon>eudicotyledons</taxon>
        <taxon>Gunneridae</taxon>
        <taxon>Pentapetalae</taxon>
        <taxon>asterids</taxon>
        <taxon>lamiids</taxon>
        <taxon>Solanales</taxon>
        <taxon>Solanaceae</taxon>
        <taxon>Solanoideae</taxon>
        <taxon>Datureae</taxon>
        <taxon>Datura</taxon>
    </lineage>
</organism>
<comment type="caution">
    <text evidence="1">The sequence shown here is derived from an EMBL/GenBank/DDBJ whole genome shotgun (WGS) entry which is preliminary data.</text>
</comment>
<proteinExistence type="predicted"/>
<protein>
    <submittedName>
        <fullName evidence="1">Uncharacterized protein</fullName>
    </submittedName>
</protein>
<dbReference type="Proteomes" id="UP000823775">
    <property type="component" value="Unassembled WGS sequence"/>
</dbReference>
<keyword evidence="2" id="KW-1185">Reference proteome</keyword>
<feature type="non-terminal residue" evidence="1">
    <location>
        <position position="1"/>
    </location>
</feature>
<evidence type="ECO:0000313" key="1">
    <source>
        <dbReference type="EMBL" id="MCE5165667.1"/>
    </source>
</evidence>
<evidence type="ECO:0000313" key="2">
    <source>
        <dbReference type="Proteomes" id="UP000823775"/>
    </source>
</evidence>
<gene>
    <name evidence="1" type="ORF">HAX54_011441</name>
</gene>
<accession>A0ABS8Y4Y0</accession>
<name>A0ABS8Y4Y0_DATST</name>
<dbReference type="EMBL" id="JACEIK010016506">
    <property type="protein sequence ID" value="MCE5165667.1"/>
    <property type="molecule type" value="Genomic_DNA"/>
</dbReference>
<sequence length="108" mass="11897">KELQVVAGVSQSNYAVILTTGQGYTGLLGGETNTPSPNKQGNYLQEVVLTKNAKYRQQTNEMHEMEIQHDRVQLVLASVNASNKISFQQCARDYQLVLASANATRIVD</sequence>
<reference evidence="1 2" key="1">
    <citation type="journal article" date="2021" name="BMC Genomics">
        <title>Datura genome reveals duplications of psychoactive alkaloid biosynthetic genes and high mutation rate following tissue culture.</title>
        <authorList>
            <person name="Rajewski A."/>
            <person name="Carter-House D."/>
            <person name="Stajich J."/>
            <person name="Litt A."/>
        </authorList>
    </citation>
    <scope>NUCLEOTIDE SEQUENCE [LARGE SCALE GENOMIC DNA]</scope>
    <source>
        <strain evidence="1">AR-01</strain>
    </source>
</reference>